<dbReference type="InParanoid" id="G0EE61"/>
<accession>G0EE61</accession>
<dbReference type="OrthoDB" id="14819at2157"/>
<sequence length="149" mass="17115">MPRKKPVFYVKWGPGKALEMEVSEDVMILRGDGFELDLEPRSVRLEASEFAVREYSDDKRKRVYIDVPVGIHGVQAPRVDIDGTRMVGYFEVRLTEIENLDRYLTIITPGGFLYDYVVVTSEGVMFETSAKRKLYREEVPGEAVTIYLV</sequence>
<proteinExistence type="predicted"/>
<dbReference type="RefSeq" id="WP_014026432.1">
    <property type="nucleotide sequence ID" value="NC_015931.1"/>
</dbReference>
<name>G0EE61_PYRF1</name>
<reference evidence="1 2" key="1">
    <citation type="journal article" date="2011" name="Stand. Genomic Sci.">
        <title>Complete genome sequence of the hyperthermophilic chemolithoautotroph Pyrolobus fumarii type strain (1A).</title>
        <authorList>
            <person name="Anderson I."/>
            <person name="Goker M."/>
            <person name="Nolan M."/>
            <person name="Lucas S."/>
            <person name="Hammon N."/>
            <person name="Deshpande S."/>
            <person name="Cheng J.F."/>
            <person name="Tapia R."/>
            <person name="Han C."/>
            <person name="Goodwin L."/>
            <person name="Pitluck S."/>
            <person name="Huntemann M."/>
            <person name="Liolios K."/>
            <person name="Ivanova N."/>
            <person name="Pagani I."/>
            <person name="Mavromatis K."/>
            <person name="Ovchinikova G."/>
            <person name="Pati A."/>
            <person name="Chen A."/>
            <person name="Palaniappan K."/>
            <person name="Land M."/>
            <person name="Hauser L."/>
            <person name="Brambilla E.M."/>
            <person name="Huber H."/>
            <person name="Yasawong M."/>
            <person name="Rohde M."/>
            <person name="Spring S."/>
            <person name="Abt B."/>
            <person name="Sikorski J."/>
            <person name="Wirth R."/>
            <person name="Detter J.C."/>
            <person name="Woyke T."/>
            <person name="Bristow J."/>
            <person name="Eisen J.A."/>
            <person name="Markowitz V."/>
            <person name="Hugenholtz P."/>
            <person name="Kyrpides N.C."/>
            <person name="Klenk H.P."/>
            <person name="Lapidus A."/>
        </authorList>
    </citation>
    <scope>NUCLEOTIDE SEQUENCE [LARGE SCALE GENOMIC DNA]</scope>
    <source>
        <strain evidence="2">DSM 11204 / 1A</strain>
    </source>
</reference>
<protein>
    <submittedName>
        <fullName evidence="1">Uncharacterized protein</fullName>
    </submittedName>
</protein>
<organism evidence="1 2">
    <name type="scientific">Pyrolobus fumarii (strain DSM 11204 / 1A)</name>
    <dbReference type="NCBI Taxonomy" id="694429"/>
    <lineage>
        <taxon>Archaea</taxon>
        <taxon>Thermoproteota</taxon>
        <taxon>Thermoprotei</taxon>
        <taxon>Desulfurococcales</taxon>
        <taxon>Pyrodictiaceae</taxon>
        <taxon>Pyrolobus</taxon>
    </lineage>
</organism>
<evidence type="ECO:0000313" key="2">
    <source>
        <dbReference type="Proteomes" id="UP000001037"/>
    </source>
</evidence>
<dbReference type="HOGENOM" id="CLU_130780_0_0_2"/>
<evidence type="ECO:0000313" key="1">
    <source>
        <dbReference type="EMBL" id="AEM38755.1"/>
    </source>
</evidence>
<dbReference type="KEGG" id="pfm:Pyrfu_0886"/>
<dbReference type="eggNOG" id="arCOG06084">
    <property type="taxonomic scope" value="Archaea"/>
</dbReference>
<dbReference type="AlphaFoldDB" id="G0EE61"/>
<dbReference type="EMBL" id="CP002838">
    <property type="protein sequence ID" value="AEM38755.1"/>
    <property type="molecule type" value="Genomic_DNA"/>
</dbReference>
<gene>
    <name evidence="1" type="ordered locus">Pyrfu_0886</name>
</gene>
<dbReference type="Proteomes" id="UP000001037">
    <property type="component" value="Chromosome"/>
</dbReference>
<dbReference type="GeneID" id="11139360"/>
<keyword evidence="2" id="KW-1185">Reference proteome</keyword>
<dbReference type="STRING" id="694429.Pyrfu_0886"/>